<dbReference type="EC" id="3.4.23.36" evidence="9"/>
<keyword evidence="6 9" id="KW-0378">Hydrolase</keyword>
<evidence type="ECO:0000256" key="8">
    <source>
        <dbReference type="ARBA" id="ARBA00023136"/>
    </source>
</evidence>
<keyword evidence="12" id="KW-1185">Reference proteome</keyword>
<evidence type="ECO:0000256" key="1">
    <source>
        <dbReference type="ARBA" id="ARBA00006139"/>
    </source>
</evidence>
<proteinExistence type="inferred from homology"/>
<dbReference type="PANTHER" id="PTHR33695:SF1">
    <property type="entry name" value="LIPOPROTEIN SIGNAL PEPTIDASE"/>
    <property type="match status" value="1"/>
</dbReference>
<name>A0ABU7VPR2_9BACL</name>
<dbReference type="InterPro" id="IPR001872">
    <property type="entry name" value="Peptidase_A8"/>
</dbReference>
<protein>
    <recommendedName>
        <fullName evidence="9">Lipoprotein signal peptidase</fullName>
        <ecNumber evidence="9">3.4.23.36</ecNumber>
    </recommendedName>
    <alternativeName>
        <fullName evidence="9">Prolipoprotein signal peptidase</fullName>
    </alternativeName>
    <alternativeName>
        <fullName evidence="9">Signal peptidase II</fullName>
        <shortName evidence="9">SPase II</shortName>
    </alternativeName>
</protein>
<organism evidence="11 12">
    <name type="scientific">Paenibacillus haidiansis</name>
    <dbReference type="NCBI Taxonomy" id="1574488"/>
    <lineage>
        <taxon>Bacteria</taxon>
        <taxon>Bacillati</taxon>
        <taxon>Bacillota</taxon>
        <taxon>Bacilli</taxon>
        <taxon>Bacillales</taxon>
        <taxon>Paenibacillaceae</taxon>
        <taxon>Paenibacillus</taxon>
    </lineage>
</organism>
<comment type="subcellular location">
    <subcellularLocation>
        <location evidence="9">Cell membrane</location>
        <topology evidence="9">Multi-pass membrane protein</topology>
    </subcellularLocation>
</comment>
<dbReference type="GO" id="GO:0004190">
    <property type="term" value="F:aspartic-type endopeptidase activity"/>
    <property type="evidence" value="ECO:0007669"/>
    <property type="project" value="UniProtKB-EC"/>
</dbReference>
<keyword evidence="8 9" id="KW-0472">Membrane</keyword>
<evidence type="ECO:0000256" key="9">
    <source>
        <dbReference type="HAMAP-Rule" id="MF_00161"/>
    </source>
</evidence>
<evidence type="ECO:0000256" key="2">
    <source>
        <dbReference type="ARBA" id="ARBA00022475"/>
    </source>
</evidence>
<keyword evidence="5 9" id="KW-0064">Aspartyl protease</keyword>
<sequence length="151" mass="16781">MLFYLLLFIIVFLDQITKLWVRFNLALGQSLPVWDGFQLTHYQNTGAMGSSFQGYGRYFIIPAVLVVISILYLLKKGMLDGFILKAGAACFAGGAIGNAIDRLLFGRVTDFLDFGRGISNFADHAISLGFLLILISELILNPLRNKKKTTL</sequence>
<feature type="active site" evidence="9">
    <location>
        <position position="123"/>
    </location>
</feature>
<comment type="pathway">
    <text evidence="9">Protein modification; lipoprotein biosynthesis (signal peptide cleavage).</text>
</comment>
<dbReference type="Pfam" id="PF01252">
    <property type="entry name" value="Peptidase_A8"/>
    <property type="match status" value="1"/>
</dbReference>
<evidence type="ECO:0000256" key="5">
    <source>
        <dbReference type="ARBA" id="ARBA00022750"/>
    </source>
</evidence>
<comment type="caution">
    <text evidence="9">Lacks conserved residue(s) required for the propagation of feature annotation.</text>
</comment>
<accession>A0ABU7VPR2</accession>
<evidence type="ECO:0000313" key="11">
    <source>
        <dbReference type="EMBL" id="MEF2965723.1"/>
    </source>
</evidence>
<keyword evidence="3 9" id="KW-0645">Protease</keyword>
<evidence type="ECO:0000256" key="7">
    <source>
        <dbReference type="ARBA" id="ARBA00022989"/>
    </source>
</evidence>
<dbReference type="PRINTS" id="PR00781">
    <property type="entry name" value="LIPOSIGPTASE"/>
</dbReference>
<reference evidence="11 12" key="1">
    <citation type="submission" date="2024-02" db="EMBL/GenBank/DDBJ databases">
        <title>A nitrogen-fixing paenibacillus bacterium.</title>
        <authorList>
            <person name="Zhang W.L."/>
            <person name="Chen S.F."/>
        </authorList>
    </citation>
    <scope>NUCLEOTIDE SEQUENCE [LARGE SCALE GENOMIC DNA]</scope>
    <source>
        <strain evidence="11 12">M1</strain>
    </source>
</reference>
<keyword evidence="7 9" id="KW-1133">Transmembrane helix</keyword>
<dbReference type="EMBL" id="JAZHPZ010000003">
    <property type="protein sequence ID" value="MEF2965723.1"/>
    <property type="molecule type" value="Genomic_DNA"/>
</dbReference>
<comment type="caution">
    <text evidence="11">The sequence shown here is derived from an EMBL/GenBank/DDBJ whole genome shotgun (WGS) entry which is preliminary data.</text>
</comment>
<evidence type="ECO:0000313" key="12">
    <source>
        <dbReference type="Proteomes" id="UP001306950"/>
    </source>
</evidence>
<comment type="similarity">
    <text evidence="1 9 10">Belongs to the peptidase A8 family.</text>
</comment>
<dbReference type="Proteomes" id="UP001306950">
    <property type="component" value="Unassembled WGS sequence"/>
</dbReference>
<dbReference type="NCBIfam" id="TIGR00077">
    <property type="entry name" value="lspA"/>
    <property type="match status" value="1"/>
</dbReference>
<comment type="function">
    <text evidence="9">This protein specifically catalyzes the removal of signal peptides from prolipoproteins.</text>
</comment>
<keyword evidence="4 9" id="KW-0812">Transmembrane</keyword>
<dbReference type="HAMAP" id="MF_00161">
    <property type="entry name" value="LspA"/>
    <property type="match status" value="1"/>
</dbReference>
<dbReference type="PANTHER" id="PTHR33695">
    <property type="entry name" value="LIPOPROTEIN SIGNAL PEPTIDASE"/>
    <property type="match status" value="1"/>
</dbReference>
<feature type="active site" evidence="9">
    <location>
        <position position="110"/>
    </location>
</feature>
<evidence type="ECO:0000256" key="3">
    <source>
        <dbReference type="ARBA" id="ARBA00022670"/>
    </source>
</evidence>
<evidence type="ECO:0000256" key="6">
    <source>
        <dbReference type="ARBA" id="ARBA00022801"/>
    </source>
</evidence>
<keyword evidence="2 9" id="KW-1003">Cell membrane</keyword>
<evidence type="ECO:0000256" key="10">
    <source>
        <dbReference type="RuleBase" id="RU004181"/>
    </source>
</evidence>
<feature type="transmembrane region" description="Helical" evidence="9">
    <location>
        <begin position="125"/>
        <end position="143"/>
    </location>
</feature>
<comment type="catalytic activity">
    <reaction evidence="9">
        <text>Release of signal peptides from bacterial membrane prolipoproteins. Hydrolyzes -Xaa-Yaa-Zaa-|-(S,diacylglyceryl)Cys-, in which Xaa is hydrophobic (preferably Leu), and Yaa (Ala or Ser) and Zaa (Gly or Ala) have small, neutral side chains.</text>
        <dbReference type="EC" id="3.4.23.36"/>
    </reaction>
</comment>
<dbReference type="RefSeq" id="WP_331845956.1">
    <property type="nucleotide sequence ID" value="NZ_JAZHPZ010000003.1"/>
</dbReference>
<gene>
    <name evidence="9 11" type="primary">lspA</name>
    <name evidence="11" type="ORF">V3851_07770</name>
</gene>
<evidence type="ECO:0000256" key="4">
    <source>
        <dbReference type="ARBA" id="ARBA00022692"/>
    </source>
</evidence>
<feature type="transmembrane region" description="Helical" evidence="9">
    <location>
        <begin position="55"/>
        <end position="74"/>
    </location>
</feature>
<feature type="transmembrane region" description="Helical" evidence="9">
    <location>
        <begin position="86"/>
        <end position="105"/>
    </location>
</feature>